<accession>A0A0D3EDG6</accession>
<proteinExistence type="predicted"/>
<evidence type="ECO:0000313" key="3">
    <source>
        <dbReference type="Proteomes" id="UP000032141"/>
    </source>
</evidence>
<dbReference type="InterPro" id="IPR012340">
    <property type="entry name" value="NA-bd_OB-fold"/>
</dbReference>
<dbReference type="SUPFAM" id="SSF50249">
    <property type="entry name" value="Nucleic acid-binding proteins"/>
    <property type="match status" value="1"/>
</dbReference>
<evidence type="ECO:0000259" key="1">
    <source>
        <dbReference type="Pfam" id="PF02721"/>
    </source>
</evidence>
<reference evidence="2 3" key="1">
    <citation type="journal article" date="2014" name="Genome Biol.">
        <title>Transcriptome and methylome profiling reveals relics of genome dominance in the mesopolyploid Brassica oleracea.</title>
        <authorList>
            <person name="Parkin I.A."/>
            <person name="Koh C."/>
            <person name="Tang H."/>
            <person name="Robinson S.J."/>
            <person name="Kagale S."/>
            <person name="Clarke W.E."/>
            <person name="Town C.D."/>
            <person name="Nixon J."/>
            <person name="Krishnakumar V."/>
            <person name="Bidwell S.L."/>
            <person name="Denoeud F."/>
            <person name="Belcram H."/>
            <person name="Links M.G."/>
            <person name="Just J."/>
            <person name="Clarke C."/>
            <person name="Bender T."/>
            <person name="Huebert T."/>
            <person name="Mason A.S."/>
            <person name="Pires J.C."/>
            <person name="Barker G."/>
            <person name="Moore J."/>
            <person name="Walley P.G."/>
            <person name="Manoli S."/>
            <person name="Batley J."/>
            <person name="Edwards D."/>
            <person name="Nelson M.N."/>
            <person name="Wang X."/>
            <person name="Paterson A.H."/>
            <person name="King G."/>
            <person name="Bancroft I."/>
            <person name="Chalhoub B."/>
            <person name="Sharpe A.G."/>
        </authorList>
    </citation>
    <scope>NUCLEOTIDE SEQUENCE</scope>
    <source>
        <strain evidence="2 3">cv. TO1000</strain>
    </source>
</reference>
<sequence>MGYYLADGIYPKWSTIVQTIHEPVGPKKKYFAAQQEACRKDVERAFGVLQSRFAIVKGPDERDLDAPIGIGREATPPEVQIPDNEDNRFQEFLSRFRKIKDKEAHFSLRNALIDHLWEKFNGWNFDNIIELNPAKTTWKIKVEIIRLWRLYSAGNIESIEMVLVDSNGYTIHATVNEDVVPIFESFLEEGDSKIFINFKPE</sequence>
<dbReference type="HOGENOM" id="CLU_1362127_0_0_1"/>
<protein>
    <recommendedName>
        <fullName evidence="1">Replication protein A 70 kDa DNA-binding subunit B/D first OB fold domain-containing protein</fullName>
    </recommendedName>
</protein>
<dbReference type="Pfam" id="PF02721">
    <property type="entry name" value="DUF223"/>
    <property type="match status" value="1"/>
</dbReference>
<dbReference type="Pfam" id="PF04827">
    <property type="entry name" value="Plant_tran"/>
    <property type="match status" value="1"/>
</dbReference>
<dbReference type="EnsemblPlants" id="Bo9g149740.1">
    <property type="protein sequence ID" value="Bo9g149740.1"/>
    <property type="gene ID" value="Bo9g149740"/>
</dbReference>
<dbReference type="STRING" id="109376.A0A0D3EDG6"/>
<organism evidence="2 3">
    <name type="scientific">Brassica oleracea var. oleracea</name>
    <dbReference type="NCBI Taxonomy" id="109376"/>
    <lineage>
        <taxon>Eukaryota</taxon>
        <taxon>Viridiplantae</taxon>
        <taxon>Streptophyta</taxon>
        <taxon>Embryophyta</taxon>
        <taxon>Tracheophyta</taxon>
        <taxon>Spermatophyta</taxon>
        <taxon>Magnoliopsida</taxon>
        <taxon>eudicotyledons</taxon>
        <taxon>Gunneridae</taxon>
        <taxon>Pentapetalae</taxon>
        <taxon>rosids</taxon>
        <taxon>malvids</taxon>
        <taxon>Brassicales</taxon>
        <taxon>Brassicaceae</taxon>
        <taxon>Brassiceae</taxon>
        <taxon>Brassica</taxon>
    </lineage>
</organism>
<dbReference type="InterPro" id="IPR003871">
    <property type="entry name" value="RFA1B/D_OB_1st"/>
</dbReference>
<dbReference type="CDD" id="cd04480">
    <property type="entry name" value="RPA1_DBD_A_like"/>
    <property type="match status" value="1"/>
</dbReference>
<keyword evidence="3" id="KW-1185">Reference proteome</keyword>
<dbReference type="AlphaFoldDB" id="A0A0D3EDG6"/>
<dbReference type="InterPro" id="IPR006912">
    <property type="entry name" value="Harbinger_derived_prot"/>
</dbReference>
<reference evidence="2" key="2">
    <citation type="submission" date="2015-03" db="UniProtKB">
        <authorList>
            <consortium name="EnsemblPlants"/>
        </authorList>
    </citation>
    <scope>IDENTIFICATION</scope>
</reference>
<evidence type="ECO:0000313" key="2">
    <source>
        <dbReference type="EnsemblPlants" id="Bo9g149740.1"/>
    </source>
</evidence>
<dbReference type="Gramene" id="Bo9g149740.1">
    <property type="protein sequence ID" value="Bo9g149740.1"/>
    <property type="gene ID" value="Bo9g149740"/>
</dbReference>
<name>A0A0D3EDG6_BRAOL</name>
<dbReference type="Proteomes" id="UP000032141">
    <property type="component" value="Chromosome C9"/>
</dbReference>
<dbReference type="PANTHER" id="PTHR47150:SF7">
    <property type="entry name" value="NUCLEASE"/>
    <property type="match status" value="1"/>
</dbReference>
<dbReference type="eggNOG" id="KOG0851">
    <property type="taxonomic scope" value="Eukaryota"/>
</dbReference>
<feature type="domain" description="Replication protein A 70 kDa DNA-binding subunit B/D first OB fold" evidence="1">
    <location>
        <begin position="125"/>
        <end position="198"/>
    </location>
</feature>
<dbReference type="PANTHER" id="PTHR47150">
    <property type="entry name" value="OS12G0169200 PROTEIN"/>
    <property type="match status" value="1"/>
</dbReference>
<dbReference type="Gene3D" id="2.40.50.140">
    <property type="entry name" value="Nucleic acid-binding proteins"/>
    <property type="match status" value="1"/>
</dbReference>